<evidence type="ECO:0000313" key="8">
    <source>
        <dbReference type="EMBL" id="KIR67183.1"/>
    </source>
</evidence>
<dbReference type="InterPro" id="IPR056750">
    <property type="entry name" value="RRM_ESF1"/>
</dbReference>
<sequence length="802" mass="91443">MSDPRFASAKTDPRFRRPKQRNLKVEIDERFRDVLESEEFGGKNKGGAKVDKRGRPVTSSHKTDQLKRFYRLKSPESAKDEVEGFVDYARGEGALCSSGSEAESEEDESEVEEEELEIGGKKKVRLPAMSESESESDDDHLDIDLSENEGASAFPPEADEIPSDDESEAEPVDPTKRIAVVNLDWDNMQAADLYAVFNSFLTRPAAKGEGKAPSALGKLLRVKIYPSEFGKERMAKEEQEGPGGGIFIGSKKKRDHKKERISIARKEESDDEEEKDDEEEDEEDGDEDEENEVSDEGFNHEDEGDTEEEDVESYDRPARKSNDKLHREIDGLEIISDVESEAGSEDIDMDRLRQYQLERLRYYYAIATFSSVAAAEYIMSECNGTEFEQTANMLDLSYVPEDMTFDEDSVKDEADKEPKAYKGNDFVTDALRHSKVKLTWDQDDPNRIKMTRRTLTREEIEEQDFQNLIAASGSEDEESDFDDEKDVEGESKKDKKKKMKERKEKLRNLLLAGGDDEDGVIDVWGKAGTAWANELEDIKSAALKDKAKSASKTANKGEDLEITFRPGLSVARGNEEDENMTSLERYQLRMKEKKQRKKEKMELKAAARDRGDEEKIDGQDEFFGSDSSEEEEEVQQPKPKSKPRSLEPTLPDEDDLSVIVGTNRPDSNFSMKDIIKTEKEAGKKRRRRKNKKGEQERDVELGPDGWKIDVKDDRFKALHEEPEFAIDPSNPHFVKTKAMQDLLAERTRRRNNQKKAEPEGRKSATGVKNVEQKEQDLDSLVASVKRKMDQNQHKAKRKRTRK</sequence>
<feature type="compositionally biased region" description="Basic and acidic residues" evidence="5">
    <location>
        <begin position="229"/>
        <end position="239"/>
    </location>
</feature>
<reference evidence="8 9" key="1">
    <citation type="submission" date="2015-01" db="EMBL/GenBank/DDBJ databases">
        <title>The Genome Sequence of Cryptococcus gattii CA1873.</title>
        <authorList>
            <consortium name="The Broad Institute Genomics Platform"/>
            <person name="Cuomo C."/>
            <person name="Litvintseva A."/>
            <person name="Chen Y."/>
            <person name="Heitman J."/>
            <person name="Sun S."/>
            <person name="Springer D."/>
            <person name="Dromer F."/>
            <person name="Young S."/>
            <person name="Zeng Q."/>
            <person name="Gargeya S."/>
            <person name="Abouelleil A."/>
            <person name="Alvarado L."/>
            <person name="Chapman S.B."/>
            <person name="Gainer-Dewar J."/>
            <person name="Goldberg J."/>
            <person name="Griggs A."/>
            <person name="Gujja S."/>
            <person name="Hansen M."/>
            <person name="Howarth C."/>
            <person name="Imamovic A."/>
            <person name="Larimer J."/>
            <person name="Murphy C."/>
            <person name="Naylor J."/>
            <person name="Pearson M."/>
            <person name="Priest M."/>
            <person name="Roberts A."/>
            <person name="Saif S."/>
            <person name="Shea T."/>
            <person name="Sykes S."/>
            <person name="Wortman J."/>
            <person name="Nusbaum C."/>
            <person name="Birren B."/>
        </authorList>
    </citation>
    <scope>NUCLEOTIDE SEQUENCE [LARGE SCALE GENOMIC DNA]</scope>
    <source>
        <strain evidence="8 9">CA1873</strain>
    </source>
</reference>
<proteinExistence type="inferred from homology"/>
<name>A0ABR5BDC9_CRYGA</name>
<dbReference type="Proteomes" id="UP000053800">
    <property type="component" value="Unassembled WGS sequence"/>
</dbReference>
<feature type="region of interest" description="Disordered" evidence="5">
    <location>
        <begin position="95"/>
        <end position="175"/>
    </location>
</feature>
<feature type="compositionally biased region" description="Acidic residues" evidence="5">
    <location>
        <begin position="302"/>
        <end position="312"/>
    </location>
</feature>
<organism evidence="8 9">
    <name type="scientific">Cryptococcus bacillisporus CA1873</name>
    <dbReference type="NCBI Taxonomy" id="1296111"/>
    <lineage>
        <taxon>Eukaryota</taxon>
        <taxon>Fungi</taxon>
        <taxon>Dikarya</taxon>
        <taxon>Basidiomycota</taxon>
        <taxon>Agaricomycotina</taxon>
        <taxon>Tremellomycetes</taxon>
        <taxon>Tremellales</taxon>
        <taxon>Cryptococcaceae</taxon>
        <taxon>Cryptococcus</taxon>
        <taxon>Cryptococcus gattii species complex</taxon>
    </lineage>
</organism>
<evidence type="ECO:0000256" key="3">
    <source>
        <dbReference type="ARBA" id="ARBA00023054"/>
    </source>
</evidence>
<evidence type="ECO:0000313" key="9">
    <source>
        <dbReference type="Proteomes" id="UP000053800"/>
    </source>
</evidence>
<evidence type="ECO:0008006" key="10">
    <source>
        <dbReference type="Google" id="ProtNLM"/>
    </source>
</evidence>
<feature type="compositionally biased region" description="Basic and acidic residues" evidence="5">
    <location>
        <begin position="258"/>
        <end position="268"/>
    </location>
</feature>
<feature type="domain" description="NUC153" evidence="6">
    <location>
        <begin position="712"/>
        <end position="740"/>
    </location>
</feature>
<evidence type="ECO:0000256" key="4">
    <source>
        <dbReference type="ARBA" id="ARBA00023242"/>
    </source>
</evidence>
<feature type="compositionally biased region" description="Acidic residues" evidence="5">
    <location>
        <begin position="132"/>
        <end position="147"/>
    </location>
</feature>
<evidence type="ECO:0000256" key="2">
    <source>
        <dbReference type="ARBA" id="ARBA00009087"/>
    </source>
</evidence>
<evidence type="ECO:0000259" key="6">
    <source>
        <dbReference type="Pfam" id="PF08159"/>
    </source>
</evidence>
<feature type="compositionally biased region" description="Basic and acidic residues" evidence="5">
    <location>
        <begin position="313"/>
        <end position="322"/>
    </location>
</feature>
<comment type="subcellular location">
    <subcellularLocation>
        <location evidence="1">Nucleus</location>
        <location evidence="1">Nucleolus</location>
    </subcellularLocation>
</comment>
<feature type="region of interest" description="Disordered" evidence="5">
    <location>
        <begin position="227"/>
        <end position="322"/>
    </location>
</feature>
<dbReference type="Pfam" id="PF08159">
    <property type="entry name" value="NUC153"/>
    <property type="match status" value="1"/>
</dbReference>
<feature type="domain" description="ESF1 RRM" evidence="7">
    <location>
        <begin position="175"/>
        <end position="275"/>
    </location>
</feature>
<feature type="compositionally biased region" description="Acidic residues" evidence="5">
    <location>
        <begin position="157"/>
        <end position="171"/>
    </location>
</feature>
<keyword evidence="3" id="KW-0175">Coiled coil</keyword>
<evidence type="ECO:0000259" key="7">
    <source>
        <dbReference type="Pfam" id="PF25121"/>
    </source>
</evidence>
<dbReference type="Pfam" id="PF25121">
    <property type="entry name" value="RRM_ESF1"/>
    <property type="match status" value="2"/>
</dbReference>
<feature type="domain" description="ESF1 RRM" evidence="7">
    <location>
        <begin position="339"/>
        <end position="409"/>
    </location>
</feature>
<feature type="compositionally biased region" description="Acidic residues" evidence="5">
    <location>
        <begin position="269"/>
        <end position="295"/>
    </location>
</feature>
<feature type="compositionally biased region" description="Acidic residues" evidence="5">
    <location>
        <begin position="474"/>
        <end position="487"/>
    </location>
</feature>
<dbReference type="PANTHER" id="PTHR12202">
    <property type="entry name" value="ESF1 HOMOLOG"/>
    <property type="match status" value="1"/>
</dbReference>
<comment type="similarity">
    <text evidence="2">Belongs to the ESF1 family.</text>
</comment>
<keyword evidence="9" id="KW-1185">Reference proteome</keyword>
<evidence type="ECO:0000256" key="1">
    <source>
        <dbReference type="ARBA" id="ARBA00004604"/>
    </source>
</evidence>
<dbReference type="InterPro" id="IPR012580">
    <property type="entry name" value="NUC153"/>
</dbReference>
<feature type="region of interest" description="Disordered" evidence="5">
    <location>
        <begin position="543"/>
        <end position="707"/>
    </location>
</feature>
<feature type="compositionally biased region" description="Acidic residues" evidence="5">
    <location>
        <begin position="102"/>
        <end position="117"/>
    </location>
</feature>
<gene>
    <name evidence="8" type="ORF">I314_02396</name>
</gene>
<protein>
    <recommendedName>
        <fullName evidence="10">NUC153 domain-containing protein</fullName>
    </recommendedName>
</protein>
<feature type="region of interest" description="Disordered" evidence="5">
    <location>
        <begin position="747"/>
        <end position="776"/>
    </location>
</feature>
<dbReference type="InterPro" id="IPR039754">
    <property type="entry name" value="Esf1"/>
</dbReference>
<dbReference type="PANTHER" id="PTHR12202:SF0">
    <property type="entry name" value="ESF1 HOMOLOG"/>
    <property type="match status" value="1"/>
</dbReference>
<feature type="compositionally biased region" description="Basic and acidic residues" evidence="5">
    <location>
        <begin position="599"/>
        <end position="618"/>
    </location>
</feature>
<feature type="compositionally biased region" description="Basic and acidic residues" evidence="5">
    <location>
        <begin position="692"/>
        <end position="707"/>
    </location>
</feature>
<keyword evidence="4" id="KW-0539">Nucleus</keyword>
<feature type="region of interest" description="Disordered" evidence="5">
    <location>
        <begin position="468"/>
        <end position="503"/>
    </location>
</feature>
<accession>A0ABR5BDC9</accession>
<feature type="compositionally biased region" description="Basic residues" evidence="5">
    <location>
        <begin position="682"/>
        <end position="691"/>
    </location>
</feature>
<dbReference type="EMBL" id="KN848893">
    <property type="protein sequence ID" value="KIR67183.1"/>
    <property type="molecule type" value="Genomic_DNA"/>
</dbReference>
<evidence type="ECO:0000256" key="5">
    <source>
        <dbReference type="SAM" id="MobiDB-lite"/>
    </source>
</evidence>
<feature type="region of interest" description="Disordered" evidence="5">
    <location>
        <begin position="36"/>
        <end position="67"/>
    </location>
</feature>
<feature type="region of interest" description="Disordered" evidence="5">
    <location>
        <begin position="1"/>
        <end position="21"/>
    </location>
</feature>